<keyword evidence="4 6" id="KW-0378">Hydrolase</keyword>
<evidence type="ECO:0000313" key="8">
    <source>
        <dbReference type="EMBL" id="NKY52607.1"/>
    </source>
</evidence>
<dbReference type="AlphaFoldDB" id="A0A846Y181"/>
<comment type="similarity">
    <text evidence="6">Belongs to the PINc/VapC protein family.</text>
</comment>
<dbReference type="Proteomes" id="UP000565711">
    <property type="component" value="Unassembled WGS sequence"/>
</dbReference>
<dbReference type="EMBL" id="JAAXOP010000012">
    <property type="protein sequence ID" value="NKY52607.1"/>
    <property type="molecule type" value="Genomic_DNA"/>
</dbReference>
<dbReference type="SUPFAM" id="SSF88723">
    <property type="entry name" value="PIN domain-like"/>
    <property type="match status" value="1"/>
</dbReference>
<organism evidence="8 9">
    <name type="scientific">Nocardia vermiculata</name>
    <dbReference type="NCBI Taxonomy" id="257274"/>
    <lineage>
        <taxon>Bacteria</taxon>
        <taxon>Bacillati</taxon>
        <taxon>Actinomycetota</taxon>
        <taxon>Actinomycetes</taxon>
        <taxon>Mycobacteriales</taxon>
        <taxon>Nocardiaceae</taxon>
        <taxon>Nocardia</taxon>
    </lineage>
</organism>
<dbReference type="NCBIfam" id="TIGR00028">
    <property type="entry name" value="Mtu_PIN_fam"/>
    <property type="match status" value="1"/>
</dbReference>
<feature type="binding site" evidence="6">
    <location>
        <position position="108"/>
    </location>
    <ligand>
        <name>Mg(2+)</name>
        <dbReference type="ChEBI" id="CHEBI:18420"/>
    </ligand>
</feature>
<feature type="domain" description="PIN" evidence="7">
    <location>
        <begin position="3"/>
        <end position="134"/>
    </location>
</feature>
<reference evidence="8 9" key="1">
    <citation type="submission" date="2020-04" db="EMBL/GenBank/DDBJ databases">
        <title>MicrobeNet Type strains.</title>
        <authorList>
            <person name="Nicholson A.C."/>
        </authorList>
    </citation>
    <scope>NUCLEOTIDE SEQUENCE [LARGE SCALE GENOMIC DNA]</scope>
    <source>
        <strain evidence="8 9">JCM 12354</strain>
    </source>
</reference>
<dbReference type="InterPro" id="IPR022907">
    <property type="entry name" value="VapC_family"/>
</dbReference>
<keyword evidence="5 6" id="KW-0460">Magnesium</keyword>
<dbReference type="HAMAP" id="MF_00265">
    <property type="entry name" value="VapC_Nob1"/>
    <property type="match status" value="1"/>
</dbReference>
<dbReference type="RefSeq" id="WP_067877982.1">
    <property type="nucleotide sequence ID" value="NZ_JAAXOP010000012.1"/>
</dbReference>
<dbReference type="GO" id="GO:0016788">
    <property type="term" value="F:hydrolase activity, acting on ester bonds"/>
    <property type="evidence" value="ECO:0007669"/>
    <property type="project" value="InterPro"/>
</dbReference>
<dbReference type="Pfam" id="PF01850">
    <property type="entry name" value="PIN"/>
    <property type="match status" value="1"/>
</dbReference>
<dbReference type="GO" id="GO:0004540">
    <property type="term" value="F:RNA nuclease activity"/>
    <property type="evidence" value="ECO:0007669"/>
    <property type="project" value="InterPro"/>
</dbReference>
<evidence type="ECO:0000256" key="1">
    <source>
        <dbReference type="ARBA" id="ARBA00022649"/>
    </source>
</evidence>
<dbReference type="Gene3D" id="3.40.50.1010">
    <property type="entry name" value="5'-nuclease"/>
    <property type="match status" value="1"/>
</dbReference>
<feature type="binding site" evidence="6">
    <location>
        <position position="5"/>
    </location>
    <ligand>
        <name>Mg(2+)</name>
        <dbReference type="ChEBI" id="CHEBI:18420"/>
    </ligand>
</feature>
<dbReference type="GO" id="GO:0000287">
    <property type="term" value="F:magnesium ion binding"/>
    <property type="evidence" value="ECO:0007669"/>
    <property type="project" value="UniProtKB-UniRule"/>
</dbReference>
<sequence length="144" mass="15615">MKVVDLNVLLYAVNANAPHHHLAHTWLEDALNGIEPVGFCWSVMTGYLRISTNPRIFPEPLTATEALADIKTWLSADATVVVEPGAGHLDILADLLEKTGTAGNLVTDTHIAALAIERGAEVVSFDTDFARFDGLRWSRPTAPD</sequence>
<evidence type="ECO:0000256" key="3">
    <source>
        <dbReference type="ARBA" id="ARBA00022723"/>
    </source>
</evidence>
<dbReference type="GO" id="GO:0090729">
    <property type="term" value="F:toxin activity"/>
    <property type="evidence" value="ECO:0007669"/>
    <property type="project" value="UniProtKB-KW"/>
</dbReference>
<keyword evidence="1 6" id="KW-1277">Toxin-antitoxin system</keyword>
<evidence type="ECO:0000313" key="9">
    <source>
        <dbReference type="Proteomes" id="UP000565711"/>
    </source>
</evidence>
<proteinExistence type="inferred from homology"/>
<evidence type="ECO:0000256" key="2">
    <source>
        <dbReference type="ARBA" id="ARBA00022722"/>
    </source>
</evidence>
<dbReference type="EC" id="3.1.-.-" evidence="6"/>
<evidence type="ECO:0000256" key="4">
    <source>
        <dbReference type="ARBA" id="ARBA00022801"/>
    </source>
</evidence>
<keyword evidence="6" id="KW-0800">Toxin</keyword>
<comment type="cofactor">
    <cofactor evidence="6">
        <name>Mg(2+)</name>
        <dbReference type="ChEBI" id="CHEBI:18420"/>
    </cofactor>
</comment>
<evidence type="ECO:0000256" key="5">
    <source>
        <dbReference type="ARBA" id="ARBA00022842"/>
    </source>
</evidence>
<gene>
    <name evidence="6" type="primary">vapC</name>
    <name evidence="8" type="ORF">HGA08_20595</name>
</gene>
<evidence type="ECO:0000259" key="7">
    <source>
        <dbReference type="Pfam" id="PF01850"/>
    </source>
</evidence>
<dbReference type="InterPro" id="IPR006226">
    <property type="entry name" value="Mtu_PIN"/>
</dbReference>
<name>A0A846Y181_9NOCA</name>
<dbReference type="CDD" id="cd18678">
    <property type="entry name" value="PIN_MtVapC25_VapC33-like"/>
    <property type="match status" value="1"/>
</dbReference>
<evidence type="ECO:0000256" key="6">
    <source>
        <dbReference type="HAMAP-Rule" id="MF_00265"/>
    </source>
</evidence>
<dbReference type="InterPro" id="IPR029060">
    <property type="entry name" value="PIN-like_dom_sf"/>
</dbReference>
<keyword evidence="2 6" id="KW-0540">Nuclease</keyword>
<keyword evidence="9" id="KW-1185">Reference proteome</keyword>
<protein>
    <recommendedName>
        <fullName evidence="6">Ribonuclease VapC</fullName>
        <shortName evidence="6">RNase VapC</shortName>
        <ecNumber evidence="6">3.1.-.-</ecNumber>
    </recommendedName>
    <alternativeName>
        <fullName evidence="6">Toxin VapC</fullName>
    </alternativeName>
</protein>
<comment type="function">
    <text evidence="6">Toxic component of a toxin-antitoxin (TA) system. An RNase.</text>
</comment>
<comment type="caution">
    <text evidence="8">The sequence shown here is derived from an EMBL/GenBank/DDBJ whole genome shotgun (WGS) entry which is preliminary data.</text>
</comment>
<dbReference type="InterPro" id="IPR002716">
    <property type="entry name" value="PIN_dom"/>
</dbReference>
<keyword evidence="3 6" id="KW-0479">Metal-binding</keyword>
<dbReference type="GO" id="GO:0045926">
    <property type="term" value="P:negative regulation of growth"/>
    <property type="evidence" value="ECO:0007669"/>
    <property type="project" value="UniProtKB-ARBA"/>
</dbReference>
<accession>A0A846Y181</accession>